<evidence type="ECO:0000259" key="1">
    <source>
        <dbReference type="PROSITE" id="PS51677"/>
    </source>
</evidence>
<dbReference type="InterPro" id="IPR011330">
    <property type="entry name" value="Glyco_hydro/deAcase_b/a-brl"/>
</dbReference>
<name>F9XEH5_ZYMTI</name>
<organism evidence="2 3">
    <name type="scientific">Zymoseptoria tritici (strain CBS 115943 / IPO323)</name>
    <name type="common">Speckled leaf blotch fungus</name>
    <name type="synonym">Septoria tritici</name>
    <dbReference type="NCBI Taxonomy" id="336722"/>
    <lineage>
        <taxon>Eukaryota</taxon>
        <taxon>Fungi</taxon>
        <taxon>Dikarya</taxon>
        <taxon>Ascomycota</taxon>
        <taxon>Pezizomycotina</taxon>
        <taxon>Dothideomycetes</taxon>
        <taxon>Dothideomycetidae</taxon>
        <taxon>Mycosphaerellales</taxon>
        <taxon>Mycosphaerellaceae</taxon>
        <taxon>Zymoseptoria</taxon>
    </lineage>
</organism>
<dbReference type="InParanoid" id="F9XEH5"/>
<dbReference type="EMBL" id="CM001201">
    <property type="protein sequence ID" value="EGP86674.1"/>
    <property type="molecule type" value="Genomic_DNA"/>
</dbReference>
<dbReference type="eggNOG" id="ENOG502QU9T">
    <property type="taxonomic scope" value="Eukaryota"/>
</dbReference>
<dbReference type="GeneID" id="13401861"/>
<feature type="domain" description="NodB homology" evidence="1">
    <location>
        <begin position="29"/>
        <end position="136"/>
    </location>
</feature>
<gene>
    <name evidence="2" type="ORF">MYCGRDRAFT_60394</name>
</gene>
<dbReference type="SUPFAM" id="SSF88713">
    <property type="entry name" value="Glycoside hydrolase/deacetylase"/>
    <property type="match status" value="1"/>
</dbReference>
<protein>
    <recommendedName>
        <fullName evidence="1">NodB homology domain-containing protein</fullName>
    </recommendedName>
</protein>
<dbReference type="InterPro" id="IPR002509">
    <property type="entry name" value="NODB_dom"/>
</dbReference>
<dbReference type="PANTHER" id="PTHR47561">
    <property type="entry name" value="POLYSACCHARIDE DEACETYLASE FAMILY PROTEIN (AFU_ORTHOLOGUE AFUA_6G05030)"/>
    <property type="match status" value="1"/>
</dbReference>
<dbReference type="CDD" id="cd10938">
    <property type="entry name" value="CE4_HpPgdA_like"/>
    <property type="match status" value="1"/>
</dbReference>
<dbReference type="AlphaFoldDB" id="F9XEH5"/>
<proteinExistence type="predicted"/>
<sequence>MPKKRVQACISVDVDAVAGWLGSYGGQDSTSDISRGLFAGTIGVRRLLTMFDKYKIKTTFFIPGHSLETFPEECRMVADAGHEIGLHGYSHENPVAMNLEQQTAIMDKCYKLIKEFQGGKPPRGMVAPWWESSQEASSAIHAGAELMLKYGLEYDHSFSHHDCQCYWLRTGDKWIPIDYEKHPDHWMKPLEGGTMTGLVEIPSSWYLDDLPPMMFIKKASNSHGWVNPRDVEDLWMDQFTFFYREYDDFVFPVTVHPDVCGHPHGLMMLERIIEKINTFEGVEWVTMEQICDDFKAKSSPPKGAMMPAKPGAILEDRELKLEVKE</sequence>
<dbReference type="Pfam" id="PF01522">
    <property type="entry name" value="Polysacc_deac_1"/>
    <property type="match status" value="1"/>
</dbReference>
<dbReference type="GO" id="GO:0005975">
    <property type="term" value="P:carbohydrate metabolic process"/>
    <property type="evidence" value="ECO:0007669"/>
    <property type="project" value="InterPro"/>
</dbReference>
<evidence type="ECO:0000313" key="3">
    <source>
        <dbReference type="Proteomes" id="UP000008062"/>
    </source>
</evidence>
<dbReference type="RefSeq" id="XP_003851698.1">
    <property type="nucleotide sequence ID" value="XM_003851650.1"/>
</dbReference>
<dbReference type="PROSITE" id="PS51677">
    <property type="entry name" value="NODB"/>
    <property type="match status" value="1"/>
</dbReference>
<dbReference type="OrthoDB" id="3162524at2759"/>
<dbReference type="GO" id="GO:0016810">
    <property type="term" value="F:hydrolase activity, acting on carbon-nitrogen (but not peptide) bonds"/>
    <property type="evidence" value="ECO:0007669"/>
    <property type="project" value="InterPro"/>
</dbReference>
<dbReference type="PANTHER" id="PTHR47561:SF1">
    <property type="entry name" value="POLYSACCHARIDE DEACETYLASE FAMILY PROTEIN (AFU_ORTHOLOGUE AFUA_6G05030)"/>
    <property type="match status" value="1"/>
</dbReference>
<accession>F9XEH5</accession>
<dbReference type="OMA" id="HMFIKSS"/>
<keyword evidence="3" id="KW-1185">Reference proteome</keyword>
<dbReference type="HOGENOM" id="CLU_029940_1_0_1"/>
<dbReference type="KEGG" id="ztr:MYCGRDRAFT_60394"/>
<evidence type="ECO:0000313" key="2">
    <source>
        <dbReference type="EMBL" id="EGP86674.1"/>
    </source>
</evidence>
<dbReference type="Gene3D" id="3.20.20.370">
    <property type="entry name" value="Glycoside hydrolase/deacetylase"/>
    <property type="match status" value="1"/>
</dbReference>
<reference evidence="2 3" key="1">
    <citation type="journal article" date="2011" name="PLoS Genet.">
        <title>Finished genome of the fungal wheat pathogen Mycosphaerella graminicola reveals dispensome structure, chromosome plasticity, and stealth pathogenesis.</title>
        <authorList>
            <person name="Goodwin S.B."/>
            <person name="Ben M'barek S."/>
            <person name="Dhillon B."/>
            <person name="Wittenberg A.H.J."/>
            <person name="Crane C.F."/>
            <person name="Hane J.K."/>
            <person name="Foster A.J."/>
            <person name="Van der Lee T.A.J."/>
            <person name="Grimwood J."/>
            <person name="Aerts A."/>
            <person name="Antoniw J."/>
            <person name="Bailey A."/>
            <person name="Bluhm B."/>
            <person name="Bowler J."/>
            <person name="Bristow J."/>
            <person name="van der Burgt A."/>
            <person name="Canto-Canche B."/>
            <person name="Churchill A.C.L."/>
            <person name="Conde-Ferraez L."/>
            <person name="Cools H.J."/>
            <person name="Coutinho P.M."/>
            <person name="Csukai M."/>
            <person name="Dehal P."/>
            <person name="De Wit P."/>
            <person name="Donzelli B."/>
            <person name="van de Geest H.C."/>
            <person name="van Ham R.C.H.J."/>
            <person name="Hammond-Kosack K.E."/>
            <person name="Henrissat B."/>
            <person name="Kilian A."/>
            <person name="Kobayashi A.K."/>
            <person name="Koopmann E."/>
            <person name="Kourmpetis Y."/>
            <person name="Kuzniar A."/>
            <person name="Lindquist E."/>
            <person name="Lombard V."/>
            <person name="Maliepaard C."/>
            <person name="Martins N."/>
            <person name="Mehrabi R."/>
            <person name="Nap J.P.H."/>
            <person name="Ponomarenko A."/>
            <person name="Rudd J.J."/>
            <person name="Salamov A."/>
            <person name="Schmutz J."/>
            <person name="Schouten H.J."/>
            <person name="Shapiro H."/>
            <person name="Stergiopoulos I."/>
            <person name="Torriani S.F.F."/>
            <person name="Tu H."/>
            <person name="de Vries R.P."/>
            <person name="Waalwijk C."/>
            <person name="Ware S.B."/>
            <person name="Wiebenga A."/>
            <person name="Zwiers L.-H."/>
            <person name="Oliver R.P."/>
            <person name="Grigoriev I.V."/>
            <person name="Kema G.H.J."/>
        </authorList>
    </citation>
    <scope>NUCLEOTIDE SEQUENCE [LARGE SCALE GENOMIC DNA]</scope>
    <source>
        <strain evidence="3">CBS 115943 / IPO323</strain>
    </source>
</reference>
<dbReference type="Proteomes" id="UP000008062">
    <property type="component" value="Chromosome 6"/>
</dbReference>
<dbReference type="InterPro" id="IPR037950">
    <property type="entry name" value="PgdA-like"/>
</dbReference>